<dbReference type="PANTHER" id="PTHR33164:SF43">
    <property type="entry name" value="HTH-TYPE TRANSCRIPTIONAL REPRESSOR YETL"/>
    <property type="match status" value="1"/>
</dbReference>
<dbReference type="Proteomes" id="UP001501705">
    <property type="component" value="Unassembled WGS sequence"/>
</dbReference>
<dbReference type="PROSITE" id="PS50995">
    <property type="entry name" value="HTH_MARR_2"/>
    <property type="match status" value="1"/>
</dbReference>
<organism evidence="2 3">
    <name type="scientific">Kribbella hippodromi</name>
    <dbReference type="NCBI Taxonomy" id="434347"/>
    <lineage>
        <taxon>Bacteria</taxon>
        <taxon>Bacillati</taxon>
        <taxon>Actinomycetota</taxon>
        <taxon>Actinomycetes</taxon>
        <taxon>Propionibacteriales</taxon>
        <taxon>Kribbellaceae</taxon>
        <taxon>Kribbella</taxon>
    </lineage>
</organism>
<dbReference type="SUPFAM" id="SSF46785">
    <property type="entry name" value="Winged helix' DNA-binding domain"/>
    <property type="match status" value="1"/>
</dbReference>
<keyword evidence="3" id="KW-1185">Reference proteome</keyword>
<protein>
    <recommendedName>
        <fullName evidence="1">HTH marR-type domain-containing protein</fullName>
    </recommendedName>
</protein>
<feature type="domain" description="HTH marR-type" evidence="1">
    <location>
        <begin position="31"/>
        <end position="163"/>
    </location>
</feature>
<accession>A0ABN2CZ04</accession>
<dbReference type="InterPro" id="IPR039422">
    <property type="entry name" value="MarR/SlyA-like"/>
</dbReference>
<comment type="caution">
    <text evidence="2">The sequence shown here is derived from an EMBL/GenBank/DDBJ whole genome shotgun (WGS) entry which is preliminary data.</text>
</comment>
<evidence type="ECO:0000313" key="3">
    <source>
        <dbReference type="Proteomes" id="UP001501705"/>
    </source>
</evidence>
<dbReference type="Gene3D" id="1.10.10.10">
    <property type="entry name" value="Winged helix-like DNA-binding domain superfamily/Winged helix DNA-binding domain"/>
    <property type="match status" value="1"/>
</dbReference>
<dbReference type="InterPro" id="IPR036390">
    <property type="entry name" value="WH_DNA-bd_sf"/>
</dbReference>
<dbReference type="PANTHER" id="PTHR33164">
    <property type="entry name" value="TRANSCRIPTIONAL REGULATOR, MARR FAMILY"/>
    <property type="match status" value="1"/>
</dbReference>
<evidence type="ECO:0000259" key="1">
    <source>
        <dbReference type="PROSITE" id="PS50995"/>
    </source>
</evidence>
<dbReference type="EMBL" id="BAAAPH010000007">
    <property type="protein sequence ID" value="GAA1567201.1"/>
    <property type="molecule type" value="Genomic_DNA"/>
</dbReference>
<evidence type="ECO:0000313" key="2">
    <source>
        <dbReference type="EMBL" id="GAA1567201.1"/>
    </source>
</evidence>
<gene>
    <name evidence="2" type="ORF">GCM10009804_24710</name>
</gene>
<sequence length="169" mass="18169">MLGFMQADHEARTDSAALRFDRGAETPERLKAQLSRLMGLTAAQTQRAAGDALRAVGAHKDHFVVLAALAEFGPASQSALAARAHVYKSDLVAVLNELADGGWIRRAPDPSDKRRNVITVTAAGSRRLAELDAVLAGVNDHVMTPLTPGERTQLFALLTRINAHLADQR</sequence>
<reference evidence="2 3" key="1">
    <citation type="journal article" date="2019" name="Int. J. Syst. Evol. Microbiol.">
        <title>The Global Catalogue of Microorganisms (GCM) 10K type strain sequencing project: providing services to taxonomists for standard genome sequencing and annotation.</title>
        <authorList>
            <consortium name="The Broad Institute Genomics Platform"/>
            <consortium name="The Broad Institute Genome Sequencing Center for Infectious Disease"/>
            <person name="Wu L."/>
            <person name="Ma J."/>
        </authorList>
    </citation>
    <scope>NUCLEOTIDE SEQUENCE [LARGE SCALE GENOMIC DNA]</scope>
    <source>
        <strain evidence="2 3">JCM 15572</strain>
    </source>
</reference>
<dbReference type="Pfam" id="PF01047">
    <property type="entry name" value="MarR"/>
    <property type="match status" value="1"/>
</dbReference>
<dbReference type="InterPro" id="IPR036388">
    <property type="entry name" value="WH-like_DNA-bd_sf"/>
</dbReference>
<name>A0ABN2CZ04_9ACTN</name>
<dbReference type="InterPro" id="IPR000835">
    <property type="entry name" value="HTH_MarR-typ"/>
</dbReference>
<dbReference type="SMART" id="SM00347">
    <property type="entry name" value="HTH_MARR"/>
    <property type="match status" value="1"/>
</dbReference>
<proteinExistence type="predicted"/>